<evidence type="ECO:0000313" key="4">
    <source>
        <dbReference type="EMBL" id="MBC8594681.1"/>
    </source>
</evidence>
<keyword evidence="2" id="KW-0808">Transferase</keyword>
<dbReference type="AlphaFoldDB" id="A0A926F7B7"/>
<dbReference type="EMBL" id="JACRTF010000001">
    <property type="protein sequence ID" value="MBC8594681.1"/>
    <property type="molecule type" value="Genomic_DNA"/>
</dbReference>
<evidence type="ECO:0000256" key="2">
    <source>
        <dbReference type="ARBA" id="ARBA00022679"/>
    </source>
</evidence>
<dbReference type="PANTHER" id="PTHR22916:SF51">
    <property type="entry name" value="GLYCOSYLTRANSFERASE EPSH-RELATED"/>
    <property type="match status" value="1"/>
</dbReference>
<dbReference type="Proteomes" id="UP000651085">
    <property type="component" value="Unassembled WGS sequence"/>
</dbReference>
<dbReference type="SUPFAM" id="SSF53448">
    <property type="entry name" value="Nucleotide-diphospho-sugar transferases"/>
    <property type="match status" value="1"/>
</dbReference>
<reference evidence="4" key="1">
    <citation type="submission" date="2020-08" db="EMBL/GenBank/DDBJ databases">
        <title>Genome public.</title>
        <authorList>
            <person name="Liu C."/>
            <person name="Sun Q."/>
        </authorList>
    </citation>
    <scope>NUCLEOTIDE SEQUENCE</scope>
    <source>
        <strain evidence="4">N12</strain>
    </source>
</reference>
<protein>
    <submittedName>
        <fullName evidence="4">Glycosyltransferase family 2 protein</fullName>
    </submittedName>
</protein>
<dbReference type="Pfam" id="PF00535">
    <property type="entry name" value="Glycos_transf_2"/>
    <property type="match status" value="1"/>
</dbReference>
<dbReference type="CDD" id="cd00761">
    <property type="entry name" value="Glyco_tranf_GTA_type"/>
    <property type="match status" value="1"/>
</dbReference>
<dbReference type="InterPro" id="IPR001173">
    <property type="entry name" value="Glyco_trans_2-like"/>
</dbReference>
<proteinExistence type="predicted"/>
<gene>
    <name evidence="4" type="ORF">H8744_15835</name>
</gene>
<evidence type="ECO:0000256" key="1">
    <source>
        <dbReference type="ARBA" id="ARBA00022676"/>
    </source>
</evidence>
<comment type="caution">
    <text evidence="4">The sequence shown here is derived from an EMBL/GenBank/DDBJ whole genome shotgun (WGS) entry which is preliminary data.</text>
</comment>
<dbReference type="GO" id="GO:0016758">
    <property type="term" value="F:hexosyltransferase activity"/>
    <property type="evidence" value="ECO:0007669"/>
    <property type="project" value="UniProtKB-ARBA"/>
</dbReference>
<dbReference type="PANTHER" id="PTHR22916">
    <property type="entry name" value="GLYCOSYLTRANSFERASE"/>
    <property type="match status" value="1"/>
</dbReference>
<keyword evidence="1" id="KW-0328">Glycosyltransferase</keyword>
<accession>A0A926F7B7</accession>
<keyword evidence="5" id="KW-1185">Reference proteome</keyword>
<evidence type="ECO:0000313" key="5">
    <source>
        <dbReference type="Proteomes" id="UP000651085"/>
    </source>
</evidence>
<name>A0A926F7B7_9BACT</name>
<sequence length="316" mass="37070">MKQTRSEITSVLVSVVIPVYNTADYVRQAVESICTQTLREIEIIIVDDGSSDNSCEILKELSANDTRIRLYQQTNQGQSAARNTGMKHATGKYIYFMDSDDLLDNEALECCYHKCETQQLDFVFFDAEKFYDTEKSHTPDLYYSHTKGLEDKTYIGTEALEAQLTRHQFTPSPCLSFIRLSFLQECQIDFYPRILHEDQLFTMQLYLKAQRTGLIHRTFFHRRMRSNSIMTRCFTWNNMKGYLTVTRELLCMKNHFTTGQRALTDQFLSQMLDAAVWEGHALPLEQRIKLLMLCLLNHKRYVQWRTLAVLMLKRKK</sequence>
<organism evidence="4 5">
    <name type="scientific">Jilunia laotingensis</name>
    <dbReference type="NCBI Taxonomy" id="2763675"/>
    <lineage>
        <taxon>Bacteria</taxon>
        <taxon>Pseudomonadati</taxon>
        <taxon>Bacteroidota</taxon>
        <taxon>Bacteroidia</taxon>
        <taxon>Bacteroidales</taxon>
        <taxon>Bacteroidaceae</taxon>
        <taxon>Jilunia</taxon>
    </lineage>
</organism>
<dbReference type="Gene3D" id="3.90.550.10">
    <property type="entry name" value="Spore Coat Polysaccharide Biosynthesis Protein SpsA, Chain A"/>
    <property type="match status" value="1"/>
</dbReference>
<evidence type="ECO:0000259" key="3">
    <source>
        <dbReference type="Pfam" id="PF00535"/>
    </source>
</evidence>
<dbReference type="InterPro" id="IPR029044">
    <property type="entry name" value="Nucleotide-diphossugar_trans"/>
</dbReference>
<dbReference type="RefSeq" id="WP_262435772.1">
    <property type="nucleotide sequence ID" value="NZ_JACRTF010000001.1"/>
</dbReference>
<feature type="domain" description="Glycosyltransferase 2-like" evidence="3">
    <location>
        <begin position="14"/>
        <end position="179"/>
    </location>
</feature>